<name>A0A9X6WSL7_BACTU</name>
<evidence type="ECO:0000313" key="1">
    <source>
        <dbReference type="EMBL" id="PFJ42732.1"/>
    </source>
</evidence>
<proteinExistence type="predicted"/>
<accession>A0A9X6WSL7</accession>
<evidence type="ECO:0000313" key="2">
    <source>
        <dbReference type="Proteomes" id="UP000224003"/>
    </source>
</evidence>
<protein>
    <submittedName>
        <fullName evidence="1">Uncharacterized protein</fullName>
    </submittedName>
</protein>
<gene>
    <name evidence="1" type="ORF">COJ15_05160</name>
</gene>
<dbReference type="Proteomes" id="UP000224003">
    <property type="component" value="Unassembled WGS sequence"/>
</dbReference>
<dbReference type="AlphaFoldDB" id="A0A9X6WSL7"/>
<dbReference type="EMBL" id="NUVX01000007">
    <property type="protein sequence ID" value="PFJ42732.1"/>
    <property type="molecule type" value="Genomic_DNA"/>
</dbReference>
<comment type="caution">
    <text evidence="1">The sequence shown here is derived from an EMBL/GenBank/DDBJ whole genome shotgun (WGS) entry which is preliminary data.</text>
</comment>
<dbReference type="RefSeq" id="WP_098516811.1">
    <property type="nucleotide sequence ID" value="NZ_NUVX01000007.1"/>
</dbReference>
<organism evidence="1 2">
    <name type="scientific">Bacillus thuringiensis</name>
    <dbReference type="NCBI Taxonomy" id="1428"/>
    <lineage>
        <taxon>Bacteria</taxon>
        <taxon>Bacillati</taxon>
        <taxon>Bacillota</taxon>
        <taxon>Bacilli</taxon>
        <taxon>Bacillales</taxon>
        <taxon>Bacillaceae</taxon>
        <taxon>Bacillus</taxon>
        <taxon>Bacillus cereus group</taxon>
    </lineage>
</organism>
<reference evidence="1 2" key="1">
    <citation type="submission" date="2017-09" db="EMBL/GenBank/DDBJ databases">
        <title>Large-scale bioinformatics analysis of Bacillus genomes uncovers conserved roles of natural products in bacterial physiology.</title>
        <authorList>
            <consortium name="Agbiome Team Llc"/>
            <person name="Bleich R.M."/>
            <person name="Grubbs K.J."/>
            <person name="Santa Maria K.C."/>
            <person name="Allen S.E."/>
            <person name="Farag S."/>
            <person name="Shank E.A."/>
            <person name="Bowers A."/>
        </authorList>
    </citation>
    <scope>NUCLEOTIDE SEQUENCE [LARGE SCALE GENOMIC DNA]</scope>
    <source>
        <strain evidence="1 2">AFS085496</strain>
    </source>
</reference>
<sequence length="214" mass="24663">MGLKLKPTAIKYYSDEDFTVGDYVVCSVLPHLKLRIEGVLGGGYYSVIKLGEIKSKSAIIFRDELYLEKPSPLRYVTPRPYPFMYFYHIQSKDEDWGLKDVIVSHKGHRHDKVVCTKTMGFMEPMKTEEFLLQEVMFIRKAHCKNGRCKASLDIYNNRGVCPDCGWFICPNCGSHGCDEITVDTKVRDSLCYLRELKNPNFRLEQGPFTPITNE</sequence>